<keyword evidence="2" id="KW-0472">Membrane</keyword>
<accession>A0ABR1D990</accession>
<feature type="transmembrane region" description="Helical" evidence="2">
    <location>
        <begin position="70"/>
        <end position="90"/>
    </location>
</feature>
<name>A0ABR1D990_NECAM</name>
<reference evidence="3 4" key="1">
    <citation type="submission" date="2023-08" db="EMBL/GenBank/DDBJ databases">
        <title>A Necator americanus chromosomal reference genome.</title>
        <authorList>
            <person name="Ilik V."/>
            <person name="Petrzelkova K.J."/>
            <person name="Pardy F."/>
            <person name="Fuh T."/>
            <person name="Niatou-Singa F.S."/>
            <person name="Gouil Q."/>
            <person name="Baker L."/>
            <person name="Ritchie M.E."/>
            <person name="Jex A.R."/>
            <person name="Gazzola D."/>
            <person name="Li H."/>
            <person name="Toshio Fujiwara R."/>
            <person name="Zhan B."/>
            <person name="Aroian R.V."/>
            <person name="Pafco B."/>
            <person name="Schwarz E.M."/>
        </authorList>
    </citation>
    <scope>NUCLEOTIDE SEQUENCE [LARGE SCALE GENOMIC DNA]</scope>
    <source>
        <strain evidence="3 4">Aroian</strain>
        <tissue evidence="3">Whole animal</tissue>
    </source>
</reference>
<evidence type="ECO:0008006" key="5">
    <source>
        <dbReference type="Google" id="ProtNLM"/>
    </source>
</evidence>
<keyword evidence="2" id="KW-1133">Transmembrane helix</keyword>
<dbReference type="EMBL" id="JAVFWL010000004">
    <property type="protein sequence ID" value="KAK6747066.1"/>
    <property type="molecule type" value="Genomic_DNA"/>
</dbReference>
<dbReference type="Proteomes" id="UP001303046">
    <property type="component" value="Unassembled WGS sequence"/>
</dbReference>
<evidence type="ECO:0000256" key="1">
    <source>
        <dbReference type="SAM" id="MobiDB-lite"/>
    </source>
</evidence>
<proteinExistence type="predicted"/>
<feature type="transmembrane region" description="Helical" evidence="2">
    <location>
        <begin position="41"/>
        <end position="64"/>
    </location>
</feature>
<feature type="compositionally biased region" description="Polar residues" evidence="1">
    <location>
        <begin position="177"/>
        <end position="199"/>
    </location>
</feature>
<feature type="transmembrane region" description="Helical" evidence="2">
    <location>
        <begin position="102"/>
        <end position="123"/>
    </location>
</feature>
<keyword evidence="2" id="KW-0812">Transmembrane</keyword>
<keyword evidence="4" id="KW-1185">Reference proteome</keyword>
<feature type="transmembrane region" description="Helical" evidence="2">
    <location>
        <begin position="129"/>
        <end position="149"/>
    </location>
</feature>
<gene>
    <name evidence="3" type="primary">Necator_chrIV.g13647</name>
    <name evidence="3" type="ORF">RB195_000356</name>
</gene>
<organism evidence="3 4">
    <name type="scientific">Necator americanus</name>
    <name type="common">Human hookworm</name>
    <dbReference type="NCBI Taxonomy" id="51031"/>
    <lineage>
        <taxon>Eukaryota</taxon>
        <taxon>Metazoa</taxon>
        <taxon>Ecdysozoa</taxon>
        <taxon>Nematoda</taxon>
        <taxon>Chromadorea</taxon>
        <taxon>Rhabditida</taxon>
        <taxon>Rhabditina</taxon>
        <taxon>Rhabditomorpha</taxon>
        <taxon>Strongyloidea</taxon>
        <taxon>Ancylostomatidae</taxon>
        <taxon>Bunostominae</taxon>
        <taxon>Necator</taxon>
    </lineage>
</organism>
<feature type="transmembrane region" description="Helical" evidence="2">
    <location>
        <begin position="6"/>
        <end position="29"/>
    </location>
</feature>
<evidence type="ECO:0000313" key="4">
    <source>
        <dbReference type="Proteomes" id="UP001303046"/>
    </source>
</evidence>
<feature type="compositionally biased region" description="Basic and acidic residues" evidence="1">
    <location>
        <begin position="213"/>
        <end position="222"/>
    </location>
</feature>
<feature type="region of interest" description="Disordered" evidence="1">
    <location>
        <begin position="177"/>
        <end position="239"/>
    </location>
</feature>
<comment type="caution">
    <text evidence="3">The sequence shown here is derived from an EMBL/GenBank/DDBJ whole genome shotgun (WGS) entry which is preliminary data.</text>
</comment>
<protein>
    <recommendedName>
        <fullName evidence="5">G-protein coupled receptors family 1 profile domain-containing protein</fullName>
    </recommendedName>
</protein>
<evidence type="ECO:0000313" key="3">
    <source>
        <dbReference type="EMBL" id="KAK6747066.1"/>
    </source>
</evidence>
<sequence length="239" mass="26732">MTTFALNMYLYLLEGSIVCLSNGVLMLCILGSKNNRKRREFLLIISQAVADTIYAIAFMLIAVHRLKLEAAGMLPYLVTGVLLVANYIMLWNDEIPTSALCIAANGASHPIPYGIMLGIRIIANIGSAAVYLSIVIYLSSTTMNFLIYIMRYRELRSILIRSVFGRIPIVKYRLSDSSSAKKPTPGRQSQVASELTTQRRMAPGFLRGSESSETQRKQDRQPIRLPPLRTEPKNRESQS</sequence>
<feature type="compositionally biased region" description="Basic and acidic residues" evidence="1">
    <location>
        <begin position="230"/>
        <end position="239"/>
    </location>
</feature>
<evidence type="ECO:0000256" key="2">
    <source>
        <dbReference type="SAM" id="Phobius"/>
    </source>
</evidence>